<evidence type="ECO:0000256" key="1">
    <source>
        <dbReference type="ARBA" id="ARBA00022729"/>
    </source>
</evidence>
<evidence type="ECO:0000259" key="3">
    <source>
        <dbReference type="Pfam" id="PF03958"/>
    </source>
</evidence>
<dbReference type="AlphaFoldDB" id="X1TZ05"/>
<dbReference type="PRINTS" id="PR01337">
    <property type="entry name" value="TYPE3OMGPROT"/>
</dbReference>
<feature type="non-terminal residue" evidence="4">
    <location>
        <position position="247"/>
    </location>
</feature>
<evidence type="ECO:0000259" key="2">
    <source>
        <dbReference type="Pfam" id="PF00263"/>
    </source>
</evidence>
<feature type="non-terminal residue" evidence="4">
    <location>
        <position position="1"/>
    </location>
</feature>
<comment type="caution">
    <text evidence="4">The sequence shown here is derived from an EMBL/GenBank/DDBJ whole genome shotgun (WGS) entry which is preliminary data.</text>
</comment>
<feature type="domain" description="NolW-like" evidence="3">
    <location>
        <begin position="46"/>
        <end position="106"/>
    </location>
</feature>
<dbReference type="InterPro" id="IPR051808">
    <property type="entry name" value="Type_IV_pilus_biogenesis"/>
</dbReference>
<name>X1TZ05_9ZZZZ</name>
<dbReference type="Pfam" id="PF00263">
    <property type="entry name" value="Secretin"/>
    <property type="match status" value="1"/>
</dbReference>
<keyword evidence="1" id="KW-0732">Signal</keyword>
<gene>
    <name evidence="4" type="ORF">S12H4_49234</name>
</gene>
<protein>
    <recommendedName>
        <fullName evidence="5">NolW-like domain-containing protein</fullName>
    </recommendedName>
</protein>
<dbReference type="InterPro" id="IPR038591">
    <property type="entry name" value="NolW-like_sf"/>
</dbReference>
<feature type="domain" description="Type II/III secretion system secretin-like" evidence="2">
    <location>
        <begin position="175"/>
        <end position="246"/>
    </location>
</feature>
<dbReference type="PANTHER" id="PTHR30604:SF1">
    <property type="entry name" value="DNA UTILIZATION PROTEIN HOFQ"/>
    <property type="match status" value="1"/>
</dbReference>
<dbReference type="GO" id="GO:0009306">
    <property type="term" value="P:protein secretion"/>
    <property type="evidence" value="ECO:0007669"/>
    <property type="project" value="InterPro"/>
</dbReference>
<organism evidence="4">
    <name type="scientific">marine sediment metagenome</name>
    <dbReference type="NCBI Taxonomy" id="412755"/>
    <lineage>
        <taxon>unclassified sequences</taxon>
        <taxon>metagenomes</taxon>
        <taxon>ecological metagenomes</taxon>
    </lineage>
</organism>
<reference evidence="4" key="1">
    <citation type="journal article" date="2014" name="Front. Microbiol.">
        <title>High frequency of phylogenetically diverse reductive dehalogenase-homologous genes in deep subseafloor sedimentary metagenomes.</title>
        <authorList>
            <person name="Kawai M."/>
            <person name="Futagami T."/>
            <person name="Toyoda A."/>
            <person name="Takaki Y."/>
            <person name="Nishi S."/>
            <person name="Hori S."/>
            <person name="Arai W."/>
            <person name="Tsubouchi T."/>
            <person name="Morono Y."/>
            <person name="Uchiyama I."/>
            <person name="Ito T."/>
            <person name="Fujiyama A."/>
            <person name="Inagaki F."/>
            <person name="Takami H."/>
        </authorList>
    </citation>
    <scope>NUCLEOTIDE SEQUENCE</scope>
    <source>
        <strain evidence="4">Expedition CK06-06</strain>
    </source>
</reference>
<dbReference type="InterPro" id="IPR004846">
    <property type="entry name" value="T2SS/T3SS_dom"/>
</dbReference>
<dbReference type="InterPro" id="IPR005644">
    <property type="entry name" value="NolW-like"/>
</dbReference>
<dbReference type="InterPro" id="IPR003522">
    <property type="entry name" value="T3SS_OM_pore_YscC"/>
</dbReference>
<accession>X1TZ05</accession>
<dbReference type="Pfam" id="PF03958">
    <property type="entry name" value="Secretin_N"/>
    <property type="match status" value="1"/>
</dbReference>
<proteinExistence type="predicted"/>
<evidence type="ECO:0000313" key="4">
    <source>
        <dbReference type="EMBL" id="GAJ10543.1"/>
    </source>
</evidence>
<sequence>KQAFDVIVKTSGYSYREEENIIRVALGITFDKERESSELAQPVVYRVYKLSFAEPREVKTNVDKLVSKKGKVEVDGRTNSLIVTDIESRHQDIKDLLGILDAPNPQVDIEVRVVDIDYDYGRDLGITWSLSNLRSKRHNVTAAGTLLTPAPSYFDITVGTVRNFAKINAILNFSESEGKTKTIANPRITALNNREAEILGGRKFPVNVLDEAGNLVTRYFEVGTKLKVTPHINSKDEITMDIPAELS</sequence>
<evidence type="ECO:0008006" key="5">
    <source>
        <dbReference type="Google" id="ProtNLM"/>
    </source>
</evidence>
<dbReference type="EMBL" id="BARW01030867">
    <property type="protein sequence ID" value="GAJ10543.1"/>
    <property type="molecule type" value="Genomic_DNA"/>
</dbReference>
<dbReference type="Gene3D" id="3.30.1370.120">
    <property type="match status" value="1"/>
</dbReference>
<dbReference type="PANTHER" id="PTHR30604">
    <property type="entry name" value="PROTEIN TRANSPORT PROTEIN HOFQ"/>
    <property type="match status" value="1"/>
</dbReference>